<proteinExistence type="predicted"/>
<evidence type="ECO:0000256" key="1">
    <source>
        <dbReference type="SAM" id="Phobius"/>
    </source>
</evidence>
<keyword evidence="1" id="KW-1133">Transmembrane helix</keyword>
<keyword evidence="1" id="KW-0812">Transmembrane</keyword>
<protein>
    <recommendedName>
        <fullName evidence="4">DUF4233 domain-containing protein</fullName>
    </recommendedName>
</protein>
<dbReference type="RefSeq" id="WP_326565177.1">
    <property type="nucleotide sequence ID" value="NZ_CP142149.1"/>
</dbReference>
<accession>A0ABZ1HXU6</accession>
<keyword evidence="3" id="KW-1185">Reference proteome</keyword>
<reference evidence="2 3" key="1">
    <citation type="journal article" date="2015" name="Int. J. Syst. Evol. Microbiol.">
        <title>Amycolatopsis rhabdoformis sp. nov., an actinomycete isolated from a tropical forest soil.</title>
        <authorList>
            <person name="Souza W.R."/>
            <person name="Silva R.E."/>
            <person name="Goodfellow M."/>
            <person name="Busarakam K."/>
            <person name="Figueiro F.S."/>
            <person name="Ferreira D."/>
            <person name="Rodrigues-Filho E."/>
            <person name="Moraes L.A.B."/>
            <person name="Zucchi T.D."/>
        </authorList>
    </citation>
    <scope>NUCLEOTIDE SEQUENCE [LARGE SCALE GENOMIC DNA]</scope>
    <source>
        <strain evidence="2 3">NCIMB 14900</strain>
    </source>
</reference>
<dbReference type="Proteomes" id="UP001330812">
    <property type="component" value="Chromosome"/>
</dbReference>
<gene>
    <name evidence="2" type="ORF">VSH64_25375</name>
</gene>
<feature type="transmembrane region" description="Helical" evidence="1">
    <location>
        <begin position="80"/>
        <end position="107"/>
    </location>
</feature>
<evidence type="ECO:0000313" key="2">
    <source>
        <dbReference type="EMBL" id="WSE26209.1"/>
    </source>
</evidence>
<sequence>MAVDEPPAVRVLRWVLWLEVLTALLAVGFAVAELGDSSGWWRGFLVGGVVLDVAAAALFATCAVALGGGARWVLHTMTTLAVLIGAQGIGLALNGHFFAVPAAVLAFTHLRAGRLGIAGWFDA</sequence>
<dbReference type="EMBL" id="CP142149">
    <property type="protein sequence ID" value="WSE26209.1"/>
    <property type="molecule type" value="Genomic_DNA"/>
</dbReference>
<evidence type="ECO:0000313" key="3">
    <source>
        <dbReference type="Proteomes" id="UP001330812"/>
    </source>
</evidence>
<keyword evidence="1" id="KW-0472">Membrane</keyword>
<evidence type="ECO:0008006" key="4">
    <source>
        <dbReference type="Google" id="ProtNLM"/>
    </source>
</evidence>
<feature type="transmembrane region" description="Helical" evidence="1">
    <location>
        <begin position="44"/>
        <end position="68"/>
    </location>
</feature>
<organism evidence="2 3">
    <name type="scientific">Amycolatopsis rhabdoformis</name>
    <dbReference type="NCBI Taxonomy" id="1448059"/>
    <lineage>
        <taxon>Bacteria</taxon>
        <taxon>Bacillati</taxon>
        <taxon>Actinomycetota</taxon>
        <taxon>Actinomycetes</taxon>
        <taxon>Pseudonocardiales</taxon>
        <taxon>Pseudonocardiaceae</taxon>
        <taxon>Amycolatopsis</taxon>
    </lineage>
</organism>
<name>A0ABZ1HXU6_9PSEU</name>
<feature type="transmembrane region" description="Helical" evidence="1">
    <location>
        <begin position="14"/>
        <end position="32"/>
    </location>
</feature>